<comment type="caution">
    <text evidence="2">The sequence shown here is derived from an EMBL/GenBank/DDBJ whole genome shotgun (WGS) entry which is preliminary data.</text>
</comment>
<feature type="chain" id="PRO_5034626621" evidence="1">
    <location>
        <begin position="21"/>
        <end position="84"/>
    </location>
</feature>
<evidence type="ECO:0000313" key="2">
    <source>
        <dbReference type="EMBL" id="KAF7373789.1"/>
    </source>
</evidence>
<dbReference type="OrthoDB" id="2817811at2759"/>
<sequence>MRAVQLLSFMLVSAFALVAANPLVAERRDFCDCTSPTGCPGRCSGNSACVGYCGTNTTVACAACGTTSLGCILDTDGTCFTVDE</sequence>
<accession>A0A8H6ZAQ8</accession>
<dbReference type="EMBL" id="JACAZH010000003">
    <property type="protein sequence ID" value="KAF7373789.1"/>
    <property type="molecule type" value="Genomic_DNA"/>
</dbReference>
<name>A0A8H6ZAQ8_9AGAR</name>
<dbReference type="Proteomes" id="UP000623467">
    <property type="component" value="Unassembled WGS sequence"/>
</dbReference>
<gene>
    <name evidence="2" type="ORF">MSAN_00590600</name>
</gene>
<reference evidence="2" key="1">
    <citation type="submission" date="2020-05" db="EMBL/GenBank/DDBJ databases">
        <title>Mycena genomes resolve the evolution of fungal bioluminescence.</title>
        <authorList>
            <person name="Tsai I.J."/>
        </authorList>
    </citation>
    <scope>NUCLEOTIDE SEQUENCE</scope>
    <source>
        <strain evidence="2">160909Yilan</strain>
    </source>
</reference>
<dbReference type="AlphaFoldDB" id="A0A8H6ZAQ8"/>
<proteinExistence type="predicted"/>
<keyword evidence="1" id="KW-0732">Signal</keyword>
<keyword evidence="3" id="KW-1185">Reference proteome</keyword>
<evidence type="ECO:0000256" key="1">
    <source>
        <dbReference type="SAM" id="SignalP"/>
    </source>
</evidence>
<feature type="signal peptide" evidence="1">
    <location>
        <begin position="1"/>
        <end position="20"/>
    </location>
</feature>
<evidence type="ECO:0000313" key="3">
    <source>
        <dbReference type="Proteomes" id="UP000623467"/>
    </source>
</evidence>
<organism evidence="2 3">
    <name type="scientific">Mycena sanguinolenta</name>
    <dbReference type="NCBI Taxonomy" id="230812"/>
    <lineage>
        <taxon>Eukaryota</taxon>
        <taxon>Fungi</taxon>
        <taxon>Dikarya</taxon>
        <taxon>Basidiomycota</taxon>
        <taxon>Agaricomycotina</taxon>
        <taxon>Agaricomycetes</taxon>
        <taxon>Agaricomycetidae</taxon>
        <taxon>Agaricales</taxon>
        <taxon>Marasmiineae</taxon>
        <taxon>Mycenaceae</taxon>
        <taxon>Mycena</taxon>
    </lineage>
</organism>
<protein>
    <submittedName>
        <fullName evidence="2">Uncharacterized protein</fullName>
    </submittedName>
</protein>